<keyword evidence="3" id="KW-1185">Reference proteome</keyword>
<dbReference type="GeneID" id="54366255"/>
<evidence type="ECO:0000313" key="3">
    <source>
        <dbReference type="Proteomes" id="UP000504637"/>
    </source>
</evidence>
<evidence type="ECO:0000313" key="4">
    <source>
        <dbReference type="RefSeq" id="XP_033460200.1"/>
    </source>
</evidence>
<dbReference type="PANTHER" id="PTHR36102">
    <property type="entry name" value="CHROMOSOME 10, WHOLE GENOME SHOTGUN SEQUENCE"/>
    <property type="match status" value="1"/>
</dbReference>
<name>A0A6J3M6M1_9PEZI</name>
<dbReference type="RefSeq" id="XP_033460200.1">
    <property type="nucleotide sequence ID" value="XM_033608455.1"/>
</dbReference>
<reference evidence="4" key="3">
    <citation type="submission" date="2025-08" db="UniProtKB">
        <authorList>
            <consortium name="RefSeq"/>
        </authorList>
    </citation>
    <scope>IDENTIFICATION</scope>
    <source>
        <strain evidence="4">CBS 342.82</strain>
    </source>
</reference>
<organism evidence="4">
    <name type="scientific">Dissoconium aciculare CBS 342.82</name>
    <dbReference type="NCBI Taxonomy" id="1314786"/>
    <lineage>
        <taxon>Eukaryota</taxon>
        <taxon>Fungi</taxon>
        <taxon>Dikarya</taxon>
        <taxon>Ascomycota</taxon>
        <taxon>Pezizomycotina</taxon>
        <taxon>Dothideomycetes</taxon>
        <taxon>Dothideomycetidae</taxon>
        <taxon>Mycosphaerellales</taxon>
        <taxon>Dissoconiaceae</taxon>
        <taxon>Dissoconium</taxon>
    </lineage>
</organism>
<feature type="domain" description="Subtelomeric hrmA-associated cluster protein AFUB-079030/YDR124W-like helical bundle" evidence="2">
    <location>
        <begin position="50"/>
        <end position="198"/>
    </location>
</feature>
<accession>A0A6J3M6M1</accession>
<dbReference type="InterPro" id="IPR047092">
    <property type="entry name" value="AFUB_07903/YDR124W-like_hel"/>
</dbReference>
<dbReference type="PANTHER" id="PTHR36102:SF1">
    <property type="entry name" value="YDR124W-LIKE HELICAL BUNDLE DOMAIN-CONTAINING PROTEIN"/>
    <property type="match status" value="1"/>
</dbReference>
<reference evidence="4" key="2">
    <citation type="submission" date="2020-04" db="EMBL/GenBank/DDBJ databases">
        <authorList>
            <consortium name="NCBI Genome Project"/>
        </authorList>
    </citation>
    <scope>NUCLEOTIDE SEQUENCE</scope>
    <source>
        <strain evidence="4">CBS 342.82</strain>
    </source>
</reference>
<evidence type="ECO:0000256" key="1">
    <source>
        <dbReference type="SAM" id="MobiDB-lite"/>
    </source>
</evidence>
<evidence type="ECO:0000259" key="2">
    <source>
        <dbReference type="Pfam" id="PF11001"/>
    </source>
</evidence>
<dbReference type="InterPro" id="IPR021264">
    <property type="entry name" value="AFUB_079030/YDR124W-like"/>
</dbReference>
<sequence length="525" mass="58803">MNQGHRSSMYAREDSQVQIKTQHHSPSSSMSRSASPRAFYATISSSSGNDRVRDALNERARGIQQLGFKTILKAWIKAICPKKQAKFPYKIKEGEVQKIPGWWPNTDECRFLEPDHINKNERMTLCFHLLTLRPSPEQLEEWNEGSPSHPTLINKGWTAFLMEHAGPSIFDGENGENGASDERNPQRKDLLLELYQVAAEVESAISSNTRKRSRDASSEPGVCSMSKRVKCSPACDSPMTHQETVPMSVPCEPLYPSQRIMLRPQAHLQQTRERAASMSMVGSGLPQSALQMPASFSQGTMTQRHSISHHPDPYHFPQAVVAAPPHSTHNNLATTNNMMWRAQSQQPSYQFQNPTSFTTMPTLPIDPRAQVQDAELFYPAQNWDSFTQAAPSSTTCWETPREPSLTPSSIYSQTTTACISPRRTSLEPHHLQHQQPHGPIISLDSPSPMMMPIGLDSKPAQLASGFESPMMSHDWLSHAGEKLQQQQQQDLPSASMMEQGSFEYFSSVEDGQQGSWQDVYYSGHV</sequence>
<dbReference type="Proteomes" id="UP000504637">
    <property type="component" value="Unplaced"/>
</dbReference>
<feature type="region of interest" description="Disordered" evidence="1">
    <location>
        <begin position="1"/>
        <end position="36"/>
    </location>
</feature>
<dbReference type="AlphaFoldDB" id="A0A6J3M6M1"/>
<proteinExistence type="predicted"/>
<reference evidence="4" key="1">
    <citation type="submission" date="2020-01" db="EMBL/GenBank/DDBJ databases">
        <authorList>
            <consortium name="DOE Joint Genome Institute"/>
            <person name="Haridas S."/>
            <person name="Albert R."/>
            <person name="Binder M."/>
            <person name="Bloem J."/>
            <person name="Labutti K."/>
            <person name="Salamov A."/>
            <person name="Andreopoulos B."/>
            <person name="Baker S.E."/>
            <person name="Barry K."/>
            <person name="Bills G."/>
            <person name="Bluhm B.H."/>
            <person name="Cannon C."/>
            <person name="Castanera R."/>
            <person name="Culley D.E."/>
            <person name="Daum C."/>
            <person name="Ezra D."/>
            <person name="Gonzalez J.B."/>
            <person name="Henrissat B."/>
            <person name="Kuo A."/>
            <person name="Liang C."/>
            <person name="Lipzen A."/>
            <person name="Lutzoni F."/>
            <person name="Magnuson J."/>
            <person name="Mondo S."/>
            <person name="Nolan M."/>
            <person name="Ohm R."/>
            <person name="Pangilinan J."/>
            <person name="Park H.-J."/>
            <person name="Ramirez L."/>
            <person name="Alfaro M."/>
            <person name="Sun H."/>
            <person name="Tritt A."/>
            <person name="Yoshinaga Y."/>
            <person name="Zwiers L.-H."/>
            <person name="Turgeon B.G."/>
            <person name="Goodwin S.B."/>
            <person name="Spatafora J.W."/>
            <person name="Crous P.W."/>
            <person name="Grigoriev I.V."/>
        </authorList>
    </citation>
    <scope>NUCLEOTIDE SEQUENCE</scope>
    <source>
        <strain evidence="4">CBS 342.82</strain>
    </source>
</reference>
<gene>
    <name evidence="4" type="ORF">K489DRAFT_431743</name>
</gene>
<feature type="compositionally biased region" description="Low complexity" evidence="1">
    <location>
        <begin position="25"/>
        <end position="36"/>
    </location>
</feature>
<feature type="region of interest" description="Disordered" evidence="1">
    <location>
        <begin position="203"/>
        <end position="224"/>
    </location>
</feature>
<dbReference type="Pfam" id="PF11001">
    <property type="entry name" value="AFUB_07903_YDR124W_hel"/>
    <property type="match status" value="1"/>
</dbReference>
<dbReference type="OrthoDB" id="5338458at2759"/>
<protein>
    <recommendedName>
        <fullName evidence="2">Subtelomeric hrmA-associated cluster protein AFUB-079030/YDR124W-like helical bundle domain-containing protein</fullName>
    </recommendedName>
</protein>